<dbReference type="Pfam" id="PF01926">
    <property type="entry name" value="MMR_HSR1"/>
    <property type="match status" value="1"/>
</dbReference>
<comment type="caution">
    <text evidence="12">The sequence shown here is derived from an EMBL/GenBank/DDBJ whole genome shotgun (WGS) entry which is preliminary data.</text>
</comment>
<evidence type="ECO:0000313" key="12">
    <source>
        <dbReference type="EMBL" id="TQD45200.1"/>
    </source>
</evidence>
<feature type="coiled-coil region" evidence="9">
    <location>
        <begin position="158"/>
        <end position="192"/>
    </location>
</feature>
<evidence type="ECO:0000256" key="6">
    <source>
        <dbReference type="HAMAP-Rule" id="MF_00900"/>
    </source>
</evidence>
<evidence type="ECO:0000256" key="4">
    <source>
        <dbReference type="ARBA" id="ARBA00022842"/>
    </source>
</evidence>
<dbReference type="InterPro" id="IPR027417">
    <property type="entry name" value="P-loop_NTPase"/>
</dbReference>
<comment type="subunit">
    <text evidence="6">Monomer. Associates with the 50S ribosomal subunit.</text>
</comment>
<comment type="similarity">
    <text evidence="6">Belongs to the TRAFAC class OBG-HflX-like GTPase superfamily. HflX GTPase family.</text>
</comment>
<dbReference type="GO" id="GO:0005525">
    <property type="term" value="F:GTP binding"/>
    <property type="evidence" value="ECO:0007669"/>
    <property type="project" value="UniProtKB-UniRule"/>
</dbReference>
<dbReference type="Proteomes" id="UP000318212">
    <property type="component" value="Unassembled WGS sequence"/>
</dbReference>
<dbReference type="FunFam" id="3.40.50.11060:FF:000001">
    <property type="entry name" value="GTPase HflX"/>
    <property type="match status" value="1"/>
</dbReference>
<keyword evidence="1 6" id="KW-0963">Cytoplasm</keyword>
<dbReference type="PANTHER" id="PTHR10229:SF0">
    <property type="entry name" value="GTP-BINDING PROTEIN 6-RELATED"/>
    <property type="match status" value="1"/>
</dbReference>
<keyword evidence="9" id="KW-0175">Coiled coil</keyword>
<dbReference type="Gene3D" id="6.10.250.2860">
    <property type="match status" value="1"/>
</dbReference>
<evidence type="ECO:0000256" key="9">
    <source>
        <dbReference type="SAM" id="Coils"/>
    </source>
</evidence>
<dbReference type="RefSeq" id="WP_141518458.1">
    <property type="nucleotide sequence ID" value="NZ_VICE01000084.1"/>
</dbReference>
<evidence type="ECO:0000256" key="3">
    <source>
        <dbReference type="ARBA" id="ARBA00022741"/>
    </source>
</evidence>
<feature type="binding site" evidence="7">
    <location>
        <begin position="361"/>
        <end position="363"/>
    </location>
    <ligand>
        <name>GTP</name>
        <dbReference type="ChEBI" id="CHEBI:37565"/>
    </ligand>
</feature>
<organism evidence="12 13">
    <name type="scientific">Marilutibacter aestuarii</name>
    <dbReference type="NCBI Taxonomy" id="1706195"/>
    <lineage>
        <taxon>Bacteria</taxon>
        <taxon>Pseudomonadati</taxon>
        <taxon>Pseudomonadota</taxon>
        <taxon>Gammaproteobacteria</taxon>
        <taxon>Lysobacterales</taxon>
        <taxon>Lysobacteraceae</taxon>
        <taxon>Marilutibacter</taxon>
    </lineage>
</organism>
<dbReference type="NCBIfam" id="TIGR03156">
    <property type="entry name" value="GTP_HflX"/>
    <property type="match status" value="1"/>
</dbReference>
<feature type="binding site" evidence="8">
    <location>
        <position position="212"/>
    </location>
    <ligand>
        <name>Mg(2+)</name>
        <dbReference type="ChEBI" id="CHEBI:18420"/>
    </ligand>
</feature>
<dbReference type="InterPro" id="IPR030394">
    <property type="entry name" value="G_HFLX_dom"/>
</dbReference>
<keyword evidence="5 6" id="KW-0342">GTP-binding</keyword>
<evidence type="ECO:0000313" key="13">
    <source>
        <dbReference type="Proteomes" id="UP000318212"/>
    </source>
</evidence>
<name>A0A508A5P8_9GAMM</name>
<feature type="compositionally biased region" description="Basic and acidic residues" evidence="10">
    <location>
        <begin position="1"/>
        <end position="10"/>
    </location>
</feature>
<evidence type="ECO:0000256" key="1">
    <source>
        <dbReference type="ARBA" id="ARBA00022490"/>
    </source>
</evidence>
<dbReference type="PROSITE" id="PS51705">
    <property type="entry name" value="G_HFLX"/>
    <property type="match status" value="1"/>
</dbReference>
<keyword evidence="4 8" id="KW-0460">Magnesium</keyword>
<dbReference type="SUPFAM" id="SSF52540">
    <property type="entry name" value="P-loop containing nucleoside triphosphate hydrolases"/>
    <property type="match status" value="1"/>
</dbReference>
<feature type="binding site" evidence="7">
    <location>
        <begin position="251"/>
        <end position="254"/>
    </location>
    <ligand>
        <name>GTP</name>
        <dbReference type="ChEBI" id="CHEBI:37565"/>
    </ligand>
</feature>
<keyword evidence="2 8" id="KW-0479">Metal-binding</keyword>
<feature type="domain" description="Hflx-type G" evidence="11">
    <location>
        <begin position="199"/>
        <end position="383"/>
    </location>
</feature>
<feature type="binding site" evidence="7">
    <location>
        <begin position="205"/>
        <end position="212"/>
    </location>
    <ligand>
        <name>GTP</name>
        <dbReference type="ChEBI" id="CHEBI:37565"/>
    </ligand>
</feature>
<evidence type="ECO:0000256" key="10">
    <source>
        <dbReference type="SAM" id="MobiDB-lite"/>
    </source>
</evidence>
<dbReference type="Pfam" id="PF13167">
    <property type="entry name" value="GTP-bdg_N"/>
    <property type="match status" value="1"/>
</dbReference>
<feature type="binding site" evidence="7">
    <location>
        <begin position="230"/>
        <end position="234"/>
    </location>
    <ligand>
        <name>GTP</name>
        <dbReference type="ChEBI" id="CHEBI:37565"/>
    </ligand>
</feature>
<proteinExistence type="inferred from homology"/>
<dbReference type="GO" id="GO:0003924">
    <property type="term" value="F:GTPase activity"/>
    <property type="evidence" value="ECO:0007669"/>
    <property type="project" value="UniProtKB-UniRule"/>
</dbReference>
<evidence type="ECO:0000256" key="2">
    <source>
        <dbReference type="ARBA" id="ARBA00022723"/>
    </source>
</evidence>
<dbReference type="GO" id="GO:0046872">
    <property type="term" value="F:metal ion binding"/>
    <property type="evidence" value="ECO:0007669"/>
    <property type="project" value="UniProtKB-KW"/>
</dbReference>
<accession>A0A508A5P8</accession>
<keyword evidence="13" id="KW-1185">Reference proteome</keyword>
<dbReference type="AlphaFoldDB" id="A0A508A5P8"/>
<evidence type="ECO:0000256" key="5">
    <source>
        <dbReference type="ARBA" id="ARBA00023134"/>
    </source>
</evidence>
<comment type="function">
    <text evidence="6">GTPase that associates with the 50S ribosomal subunit and may have a role during protein synthesis or ribosome biogenesis.</text>
</comment>
<keyword evidence="3 6" id="KW-0547">Nucleotide-binding</keyword>
<feature type="binding site" evidence="8">
    <location>
        <position position="232"/>
    </location>
    <ligand>
        <name>Mg(2+)</name>
        <dbReference type="ChEBI" id="CHEBI:18420"/>
    </ligand>
</feature>
<feature type="region of interest" description="Disordered" evidence="10">
    <location>
        <begin position="1"/>
        <end position="21"/>
    </location>
</feature>
<feature type="binding site" evidence="7">
    <location>
        <begin position="317"/>
        <end position="320"/>
    </location>
    <ligand>
        <name>GTP</name>
        <dbReference type="ChEBI" id="CHEBI:37565"/>
    </ligand>
</feature>
<dbReference type="CDD" id="cd01878">
    <property type="entry name" value="HflX"/>
    <property type="match status" value="1"/>
</dbReference>
<dbReference type="InterPro" id="IPR032305">
    <property type="entry name" value="GTP-bd_M"/>
</dbReference>
<dbReference type="PRINTS" id="PR00326">
    <property type="entry name" value="GTP1OBG"/>
</dbReference>
<dbReference type="OrthoDB" id="9812272at2"/>
<evidence type="ECO:0000256" key="7">
    <source>
        <dbReference type="PIRSR" id="PIRSR006809-1"/>
    </source>
</evidence>
<dbReference type="InterPro" id="IPR025121">
    <property type="entry name" value="GTPase_HflX_N"/>
</dbReference>
<evidence type="ECO:0000259" key="11">
    <source>
        <dbReference type="PROSITE" id="PS51705"/>
    </source>
</evidence>
<dbReference type="Gene3D" id="3.40.50.11060">
    <property type="entry name" value="GTPase HflX, N-terminal domain"/>
    <property type="match status" value="1"/>
</dbReference>
<dbReference type="EMBL" id="VICE01000084">
    <property type="protein sequence ID" value="TQD45200.1"/>
    <property type="molecule type" value="Genomic_DNA"/>
</dbReference>
<dbReference type="FunFam" id="3.40.50.300:FF:000173">
    <property type="entry name" value="GTPase HflX"/>
    <property type="match status" value="1"/>
</dbReference>
<dbReference type="NCBIfam" id="NF008280">
    <property type="entry name" value="PRK11058.1"/>
    <property type="match status" value="1"/>
</dbReference>
<sequence>MFERSRKGEHALLIQPHAGGPPDEELLEEFADLARSAGATVASLLTARIDRPNPATLIGSGKLEEVRAAAEASGADLILVNHPLSPVQERNLERALQRRVVDRTGLILDIFAQRAQSHEGKLQVELAQLRHLATRLVRGWTHLERQRGGSIGLRGPGETQLETDRRLLQKRVDILQKRLEKVEVQRTQMRRARVRSELPRVALVGYTNAGKSTLFNTLTGAEAYADDRLFATLDPTVRRIELSGGSAVLADTVGFVRDLPHELVAAFRSTLSEAREADLLLHVVDAADPARQERIAQVDSVLAEVGAGDLPQVLVFNKIDRLAEPVDPDANPSGEGEPVEMRRFAPRLDRPAGGRPRVWLSAREGQGLDLLRQALVEALELRHVAGRVRIPPQAAKLRARLHELGAVRAEQGDEAGWDVEVDMAISDLQRLFAQAHGEWLRPLIEAAGLDGDPADAPLD</sequence>
<evidence type="ECO:0000256" key="8">
    <source>
        <dbReference type="PIRSR" id="PIRSR006809-2"/>
    </source>
</evidence>
<protein>
    <recommendedName>
        <fullName evidence="6">GTPase HflX</fullName>
    </recommendedName>
    <alternativeName>
        <fullName evidence="6">GTP-binding protein HflX</fullName>
    </alternativeName>
</protein>
<dbReference type="HAMAP" id="MF_00900">
    <property type="entry name" value="GTPase_HflX"/>
    <property type="match status" value="1"/>
</dbReference>
<dbReference type="InterPro" id="IPR006073">
    <property type="entry name" value="GTP-bd"/>
</dbReference>
<dbReference type="PIRSF" id="PIRSF006809">
    <property type="entry name" value="GTP-binding_hflX_prd"/>
    <property type="match status" value="1"/>
</dbReference>
<dbReference type="GO" id="GO:0043022">
    <property type="term" value="F:ribosome binding"/>
    <property type="evidence" value="ECO:0007669"/>
    <property type="project" value="TreeGrafter"/>
</dbReference>
<comment type="cofactor">
    <cofactor evidence="8">
        <name>Mg(2+)</name>
        <dbReference type="ChEBI" id="CHEBI:18420"/>
    </cofactor>
</comment>
<dbReference type="Pfam" id="PF16360">
    <property type="entry name" value="GTP-bdg_M"/>
    <property type="match status" value="1"/>
</dbReference>
<comment type="subcellular location">
    <subcellularLocation>
        <location evidence="6">Cytoplasm</location>
    </subcellularLocation>
    <text evidence="6">May associate with membranes.</text>
</comment>
<dbReference type="PANTHER" id="PTHR10229">
    <property type="entry name" value="GTP-BINDING PROTEIN HFLX"/>
    <property type="match status" value="1"/>
</dbReference>
<gene>
    <name evidence="6 12" type="primary">hflX</name>
    <name evidence="12" type="ORF">FKV25_09010</name>
</gene>
<dbReference type="InterPro" id="IPR016496">
    <property type="entry name" value="GTPase_HflX"/>
</dbReference>
<dbReference type="Gene3D" id="3.40.50.300">
    <property type="entry name" value="P-loop containing nucleotide triphosphate hydrolases"/>
    <property type="match status" value="1"/>
</dbReference>
<dbReference type="InterPro" id="IPR042108">
    <property type="entry name" value="GTPase_HflX_N_sf"/>
</dbReference>
<reference evidence="12 13" key="1">
    <citation type="submission" date="2019-06" db="EMBL/GenBank/DDBJ databases">
        <title>Lysobacter alkalisoli sp. nov. isolated from saline soil.</title>
        <authorList>
            <person name="Sun J.-Q."/>
            <person name="Xu L."/>
        </authorList>
    </citation>
    <scope>NUCLEOTIDE SEQUENCE [LARGE SCALE GENOMIC DNA]</scope>
    <source>
        <strain evidence="12 13">JCM 31130</strain>
    </source>
</reference>
<dbReference type="GO" id="GO:0005737">
    <property type="term" value="C:cytoplasm"/>
    <property type="evidence" value="ECO:0007669"/>
    <property type="project" value="UniProtKB-SubCell"/>
</dbReference>